<dbReference type="AlphaFoldDB" id="A0A8T1VXG8"/>
<evidence type="ECO:0000313" key="2">
    <source>
        <dbReference type="EMBL" id="KAG7385891.1"/>
    </source>
</evidence>
<evidence type="ECO:0000256" key="1">
    <source>
        <dbReference type="SAM" id="Phobius"/>
    </source>
</evidence>
<proteinExistence type="predicted"/>
<reference evidence="2" key="1">
    <citation type="submission" date="2021-02" db="EMBL/GenBank/DDBJ databases">
        <authorList>
            <person name="Palmer J.M."/>
        </authorList>
    </citation>
    <scope>NUCLEOTIDE SEQUENCE</scope>
    <source>
        <strain evidence="2">SCRP734</strain>
    </source>
</reference>
<dbReference type="Proteomes" id="UP000694044">
    <property type="component" value="Unassembled WGS sequence"/>
</dbReference>
<keyword evidence="1" id="KW-0472">Membrane</keyword>
<organism evidence="2 3">
    <name type="scientific">Phytophthora pseudosyringae</name>
    <dbReference type="NCBI Taxonomy" id="221518"/>
    <lineage>
        <taxon>Eukaryota</taxon>
        <taxon>Sar</taxon>
        <taxon>Stramenopiles</taxon>
        <taxon>Oomycota</taxon>
        <taxon>Peronosporomycetes</taxon>
        <taxon>Peronosporales</taxon>
        <taxon>Peronosporaceae</taxon>
        <taxon>Phytophthora</taxon>
    </lineage>
</organism>
<dbReference type="OrthoDB" id="109376at2759"/>
<dbReference type="InterPro" id="IPR026749">
    <property type="entry name" value="Tmem135"/>
</dbReference>
<evidence type="ECO:0000313" key="3">
    <source>
        <dbReference type="Proteomes" id="UP000694044"/>
    </source>
</evidence>
<feature type="transmembrane region" description="Helical" evidence="1">
    <location>
        <begin position="336"/>
        <end position="353"/>
    </location>
</feature>
<gene>
    <name evidence="2" type="ORF">PHYPSEUDO_000953</name>
</gene>
<dbReference type="PANTHER" id="PTHR12459:SF15">
    <property type="entry name" value="TRANSMEMBRANE PROTEIN 135"/>
    <property type="match status" value="1"/>
</dbReference>
<comment type="caution">
    <text evidence="2">The sequence shown here is derived from an EMBL/GenBank/DDBJ whole genome shotgun (WGS) entry which is preliminary data.</text>
</comment>
<feature type="transmembrane region" description="Helical" evidence="1">
    <location>
        <begin position="365"/>
        <end position="387"/>
    </location>
</feature>
<dbReference type="PANTHER" id="PTHR12459">
    <property type="entry name" value="TRANSMEMBRANE PROTEIN 135-RELATED"/>
    <property type="match status" value="1"/>
</dbReference>
<keyword evidence="3" id="KW-1185">Reference proteome</keyword>
<evidence type="ECO:0008006" key="4">
    <source>
        <dbReference type="Google" id="ProtNLM"/>
    </source>
</evidence>
<accession>A0A8T1VXG8</accession>
<protein>
    <recommendedName>
        <fullName evidence="4">Transmembrane protein 135 N-terminal domain-containing protein</fullName>
    </recommendedName>
</protein>
<keyword evidence="1" id="KW-1133">Transmembrane helix</keyword>
<sequence length="447" mass="48231">MFDASQQLRAVLTASSPAPHAIRGVSAALAALTALANLTRNRAAVLALLRLRLWPHVKLAPPSRNGLALAVFIGVFRYLQRSASIRAKRKPESTVKACDALVPSGVVPAAAVAAATSTLCMAPESRPAVLSLLSTTAASKLFTGFVAEHPDLRFLQWLELLAFMAADGWIFASGFFYPESYERSHMKQILKCIVMKESASKKLQEAYRQGLNPSPCHTRHEGLSCGQHACGDFLLRVATTSFLMYALVHLTSWVLAQRSRKVRSKPVVAQLKSLAGRLTRSCAYGTGYVYLGWSLCCLLGKLGDRSHSYRKLQLFLSGAIPSLAIFAESPGRRRSIGIILTSYALVSAGNVATRKVPLLQPGGSSVRGFLEAGCVAAAVSAIVSGFLQDNHLLRRMLLGDVEARAFQDALKQTMLNSSCDESTTTEASSISTDCSNSRLHDRNTFAC</sequence>
<feature type="transmembrane region" description="Helical" evidence="1">
    <location>
        <begin position="233"/>
        <end position="256"/>
    </location>
</feature>
<name>A0A8T1VXG8_9STRA</name>
<dbReference type="EMBL" id="JAGDFM010000112">
    <property type="protein sequence ID" value="KAG7385891.1"/>
    <property type="molecule type" value="Genomic_DNA"/>
</dbReference>
<keyword evidence="1" id="KW-0812">Transmembrane</keyword>